<feature type="region of interest" description="Disordered" evidence="5">
    <location>
        <begin position="753"/>
        <end position="773"/>
    </location>
</feature>
<dbReference type="PANTHER" id="PTHR11102:SF147">
    <property type="entry name" value="SEL1L ADAPTOR SUBUNIT OF ERAD E3 UBIQUITIN LIGASE"/>
    <property type="match status" value="1"/>
</dbReference>
<dbReference type="CDD" id="cd00062">
    <property type="entry name" value="FN2"/>
    <property type="match status" value="1"/>
</dbReference>
<evidence type="ECO:0000259" key="8">
    <source>
        <dbReference type="PROSITE" id="PS51092"/>
    </source>
</evidence>
<feature type="disulfide bond" evidence="4">
    <location>
        <begin position="110"/>
        <end position="136"/>
    </location>
</feature>
<gene>
    <name evidence="9" type="ORF">DNTS_023945</name>
</gene>
<comment type="similarity">
    <text evidence="3">Belongs to the sel-1 family.</text>
</comment>
<dbReference type="GO" id="GO:0036503">
    <property type="term" value="P:ERAD pathway"/>
    <property type="evidence" value="ECO:0007669"/>
    <property type="project" value="TreeGrafter"/>
</dbReference>
<dbReference type="PROSITE" id="PS51092">
    <property type="entry name" value="FN2_2"/>
    <property type="match status" value="1"/>
</dbReference>
<comment type="caution">
    <text evidence="9">The sequence shown here is derived from an EMBL/GenBank/DDBJ whole genome shotgun (WGS) entry which is preliminary data.</text>
</comment>
<dbReference type="InterPro" id="IPR013806">
    <property type="entry name" value="Kringle-like"/>
</dbReference>
<sequence length="773" mass="85969">MNCKKSCLVLVVALYVTMNVVAGDAPSENESVEEDAESLNTDDNESSHILAGHVYVTKDDQTDSSTSDSGMESKVEGIEQEDLPSQPPPPEGRRKEVPVVTGGTAAGEPCIFPFLFQGKEYSECTTDGRGDGRLWCATTYDYNTDKRWGFCETEEQAKQRKMMEEAEYQYDNTIWMLNSTNNLTQKKVLFDKLLKLAEMGHTKAMEKVAYAMLLGDYLPQNVLQAKEMFEKLALEGSPKAQTALGFLYAAGLGVNSSQAKALVYYTFGALGGNLVAHTILGYRYWGGVGVPQSCESALTHYRLVANHVASDVSLTGGSAVQRVRLLDEVENPGSSSGMLEEDLIQYYQFLAEKGDVQAQVGLGQLHLHGGRGVEQNHQRAYEYFNQAANAGNTHAMAFLGKMYSEGSEYVPQNNETALHYFKKAADLGNPVGQSGLGMAYLYGRGVPVNYDLALKYFQKAAEQGWVDGQLQLGTMYYNGIGVKRDYKQALKFFNLASHAGHILAFYNLAQMHATGTGVMRSCHTAVELFKNVCERGRWSERLMAAYRSFKDGDMDSALIQYLLLAEQGYEVAQSNVAFILDQRGSQIFNENETYPRALLHWTRAAAQGYTTARIKLGDYHFYGYGTDVDYETAVIHYRLASEQQHNAQAMFNLGYMHEKGLGIKQDIHLAKRFYDMAAEASPDAQVPVFLALCKLGFVYALQYLQDLNLKELASEVDLDQLLGPEWDFYLMTVIALLLGTVIAYRQRQHQAVRRAPPVAQRPPEQPAGEPDEQ</sequence>
<evidence type="ECO:0000256" key="1">
    <source>
        <dbReference type="ARBA" id="ARBA00022737"/>
    </source>
</evidence>
<evidence type="ECO:0000256" key="5">
    <source>
        <dbReference type="SAM" id="MobiDB-lite"/>
    </source>
</evidence>
<evidence type="ECO:0000313" key="10">
    <source>
        <dbReference type="Proteomes" id="UP000316079"/>
    </source>
</evidence>
<dbReference type="FunFam" id="1.25.40.10:FF:000208">
    <property type="entry name" value="Protein sel-1 homolog 1"/>
    <property type="match status" value="1"/>
</dbReference>
<dbReference type="PROSITE" id="PS00023">
    <property type="entry name" value="FN2_1"/>
    <property type="match status" value="1"/>
</dbReference>
<dbReference type="PANTHER" id="PTHR11102">
    <property type="entry name" value="SEL-1-LIKE PROTEIN"/>
    <property type="match status" value="1"/>
</dbReference>
<name>A0A553MV35_9TELE</name>
<dbReference type="AlphaFoldDB" id="A0A553MV35"/>
<evidence type="ECO:0000256" key="6">
    <source>
        <dbReference type="SAM" id="Phobius"/>
    </source>
</evidence>
<keyword evidence="2 4" id="KW-1015">Disulfide bond</keyword>
<keyword evidence="6" id="KW-0812">Transmembrane</keyword>
<feature type="region of interest" description="Disordered" evidence="5">
    <location>
        <begin position="26"/>
        <end position="97"/>
    </location>
</feature>
<keyword evidence="6" id="KW-0472">Membrane</keyword>
<dbReference type="GO" id="GO:0005789">
    <property type="term" value="C:endoplasmic reticulum membrane"/>
    <property type="evidence" value="ECO:0007669"/>
    <property type="project" value="TreeGrafter"/>
</dbReference>
<keyword evidence="10" id="KW-1185">Reference proteome</keyword>
<evidence type="ECO:0000256" key="4">
    <source>
        <dbReference type="PROSITE-ProRule" id="PRU00479"/>
    </source>
</evidence>
<dbReference type="Pfam" id="PF00040">
    <property type="entry name" value="fn2"/>
    <property type="match status" value="1"/>
</dbReference>
<proteinExistence type="inferred from homology"/>
<feature type="signal peptide" evidence="7">
    <location>
        <begin position="1"/>
        <end position="22"/>
    </location>
</feature>
<feature type="disulfide bond" evidence="4">
    <location>
        <begin position="124"/>
        <end position="151"/>
    </location>
</feature>
<dbReference type="Gene3D" id="2.10.10.10">
    <property type="entry name" value="Fibronectin, type II, collagen-binding"/>
    <property type="match status" value="1"/>
</dbReference>
<evidence type="ECO:0000256" key="3">
    <source>
        <dbReference type="ARBA" id="ARBA00038101"/>
    </source>
</evidence>
<dbReference type="PRINTS" id="PR00013">
    <property type="entry name" value="FNTYPEII"/>
</dbReference>
<keyword evidence="7" id="KW-0732">Signal</keyword>
<accession>A0A553MV35</accession>
<dbReference type="InterPro" id="IPR000562">
    <property type="entry name" value="FN_type2_dom"/>
</dbReference>
<keyword evidence="6" id="KW-1133">Transmembrane helix</keyword>
<evidence type="ECO:0000313" key="9">
    <source>
        <dbReference type="EMBL" id="TRY57044.1"/>
    </source>
</evidence>
<dbReference type="InterPro" id="IPR036943">
    <property type="entry name" value="FN_type2_sf"/>
</dbReference>
<dbReference type="STRING" id="623744.A0A553MV35"/>
<dbReference type="FunFam" id="1.25.40.10:FF:000193">
    <property type="entry name" value="protein sel-1 homolog 1 isoform X1"/>
    <property type="match status" value="1"/>
</dbReference>
<reference evidence="9 10" key="1">
    <citation type="journal article" date="2019" name="Sci. Data">
        <title>Hybrid genome assembly and annotation of Danionella translucida.</title>
        <authorList>
            <person name="Kadobianskyi M."/>
            <person name="Schulze L."/>
            <person name="Schuelke M."/>
            <person name="Judkewitz B."/>
        </authorList>
    </citation>
    <scope>NUCLEOTIDE SEQUENCE [LARGE SCALE GENOMIC DNA]</scope>
    <source>
        <strain evidence="9 10">Bolton</strain>
    </source>
</reference>
<feature type="domain" description="Fibronectin type-II" evidence="8">
    <location>
        <begin position="105"/>
        <end position="153"/>
    </location>
</feature>
<feature type="transmembrane region" description="Helical" evidence="6">
    <location>
        <begin position="726"/>
        <end position="744"/>
    </location>
</feature>
<keyword evidence="1" id="KW-0677">Repeat</keyword>
<organism evidence="9 10">
    <name type="scientific">Danionella cerebrum</name>
    <dbReference type="NCBI Taxonomy" id="2873325"/>
    <lineage>
        <taxon>Eukaryota</taxon>
        <taxon>Metazoa</taxon>
        <taxon>Chordata</taxon>
        <taxon>Craniata</taxon>
        <taxon>Vertebrata</taxon>
        <taxon>Euteleostomi</taxon>
        <taxon>Actinopterygii</taxon>
        <taxon>Neopterygii</taxon>
        <taxon>Teleostei</taxon>
        <taxon>Ostariophysi</taxon>
        <taxon>Cypriniformes</taxon>
        <taxon>Danionidae</taxon>
        <taxon>Danioninae</taxon>
        <taxon>Danionella</taxon>
    </lineage>
</organism>
<feature type="compositionally biased region" description="Acidic residues" evidence="5">
    <location>
        <begin position="30"/>
        <end position="44"/>
    </location>
</feature>
<dbReference type="InterPro" id="IPR011990">
    <property type="entry name" value="TPR-like_helical_dom_sf"/>
</dbReference>
<dbReference type="Pfam" id="PF08238">
    <property type="entry name" value="Sel1"/>
    <property type="match status" value="11"/>
</dbReference>
<dbReference type="Proteomes" id="UP000316079">
    <property type="component" value="Unassembled WGS sequence"/>
</dbReference>
<dbReference type="Gene3D" id="1.25.40.10">
    <property type="entry name" value="Tetratricopeptide repeat domain"/>
    <property type="match status" value="3"/>
</dbReference>
<dbReference type="SUPFAM" id="SSF81901">
    <property type="entry name" value="HCP-like"/>
    <property type="match status" value="3"/>
</dbReference>
<feature type="chain" id="PRO_5021985344" description="Fibronectin type-II domain-containing protein" evidence="7">
    <location>
        <begin position="23"/>
        <end position="773"/>
    </location>
</feature>
<evidence type="ECO:0000256" key="2">
    <source>
        <dbReference type="ARBA" id="ARBA00023157"/>
    </source>
</evidence>
<dbReference type="SMART" id="SM00671">
    <property type="entry name" value="SEL1"/>
    <property type="match status" value="10"/>
</dbReference>
<dbReference type="EMBL" id="SRMA01027249">
    <property type="protein sequence ID" value="TRY57044.1"/>
    <property type="molecule type" value="Genomic_DNA"/>
</dbReference>
<dbReference type="InterPro" id="IPR050767">
    <property type="entry name" value="Sel1_AlgK"/>
</dbReference>
<dbReference type="InterPro" id="IPR006597">
    <property type="entry name" value="Sel1-like"/>
</dbReference>
<dbReference type="OrthoDB" id="27934at2759"/>
<protein>
    <recommendedName>
        <fullName evidence="8">Fibronectin type-II domain-containing protein</fullName>
    </recommendedName>
</protein>
<dbReference type="SUPFAM" id="SSF57440">
    <property type="entry name" value="Kringle-like"/>
    <property type="match status" value="1"/>
</dbReference>
<dbReference type="FunFam" id="2.10.10.10:FF:000001">
    <property type="entry name" value="Fibronectin 1a isoform 1"/>
    <property type="match status" value="1"/>
</dbReference>
<dbReference type="SMART" id="SM00059">
    <property type="entry name" value="FN2"/>
    <property type="match status" value="1"/>
</dbReference>
<evidence type="ECO:0000256" key="7">
    <source>
        <dbReference type="SAM" id="SignalP"/>
    </source>
</evidence>